<protein>
    <submittedName>
        <fullName evidence="5">Virulence factor Mce family protein</fullName>
    </submittedName>
</protein>
<feature type="domain" description="Mce/MlaD" evidence="3">
    <location>
        <begin position="46"/>
        <end position="123"/>
    </location>
</feature>
<evidence type="ECO:0000259" key="4">
    <source>
        <dbReference type="Pfam" id="PF11887"/>
    </source>
</evidence>
<accession>G8RJ11</accession>
<dbReference type="RefSeq" id="WP_014210014.1">
    <property type="nucleotide sequence ID" value="NC_016604.1"/>
</dbReference>
<dbReference type="AlphaFoldDB" id="G8RJ11"/>
<sequence length="554" mass="58836">MTTIFNVRNMKLPKVSRAALIIGTLVVILALVAVFVGWNLYKKLTTNTVVAYFPETLALYPGDKIQIMGVQVGTIDSIEPADDKRAMEVTFNYDNKFKVPANATASILNPSLVASRVIQLSPPYTGGPVMEDGAVIPIERTQIPVEYDELRDSINRILRDLGPTPEQPKGPFGDIIESAADGFAGKGEQLNKTLNGLSEALFTLNEGRGDFFAVVKSLALFVNALYQSDQQFVALNDDLATFTNAFTNTDREVANALQDLNTLLATTRSFLDENAEVLTHDVNNLADVTNAILQPDSKDGLETALHVFPNLGANLMNIVSPVTGGVNSFPVINNFANPLQFICSSIQAGSRLGYQESAEMCAQYLAPILDAIKFNYLPFGINQTTTAMTLPKHIAYSEPRLQPPPGYKDTTVPGIWSRDTLFSHGNHEPGWVTAPGMQGVDVQPLTKNMMFPECLAELMGGPDCVIPPAPPTFGGPHQAGPPNAYTENTPLPPPWYPQPGPVPGPAPGVVPGDPGSAAATGALPFPGSGPAPGPAPAPVAAPAPVGPPLPAEAG</sequence>
<feature type="transmembrane region" description="Helical" evidence="2">
    <location>
        <begin position="18"/>
        <end position="41"/>
    </location>
</feature>
<evidence type="ECO:0000256" key="1">
    <source>
        <dbReference type="SAM" id="MobiDB-lite"/>
    </source>
</evidence>
<dbReference type="STRING" id="710685.MycrhN_1583"/>
<dbReference type="Proteomes" id="UP000005442">
    <property type="component" value="Chromosome"/>
</dbReference>
<feature type="compositionally biased region" description="Pro residues" evidence="1">
    <location>
        <begin position="527"/>
        <end position="554"/>
    </location>
</feature>
<dbReference type="PATRIC" id="fig|710685.3.peg.1589"/>
<feature type="region of interest" description="Disordered" evidence="1">
    <location>
        <begin position="469"/>
        <end position="554"/>
    </location>
</feature>
<dbReference type="Pfam" id="PF02470">
    <property type="entry name" value="MlaD"/>
    <property type="match status" value="1"/>
</dbReference>
<evidence type="ECO:0000313" key="5">
    <source>
        <dbReference type="EMBL" id="AEV72199.1"/>
    </source>
</evidence>
<dbReference type="InterPro" id="IPR024516">
    <property type="entry name" value="Mce_C"/>
</dbReference>
<evidence type="ECO:0000313" key="6">
    <source>
        <dbReference type="Proteomes" id="UP000005442"/>
    </source>
</evidence>
<dbReference type="Pfam" id="PF11887">
    <property type="entry name" value="Mce4_CUP1"/>
    <property type="match status" value="1"/>
</dbReference>
<feature type="compositionally biased region" description="Low complexity" evidence="1">
    <location>
        <begin position="509"/>
        <end position="526"/>
    </location>
</feature>
<dbReference type="PANTHER" id="PTHR33371:SF4">
    <property type="entry name" value="INTERMEMBRANE PHOSPHOLIPID TRANSPORT SYSTEM BINDING PROTEIN MLAD"/>
    <property type="match status" value="1"/>
</dbReference>
<evidence type="ECO:0000256" key="2">
    <source>
        <dbReference type="SAM" id="Phobius"/>
    </source>
</evidence>
<dbReference type="InterPro" id="IPR005693">
    <property type="entry name" value="Mce"/>
</dbReference>
<dbReference type="HOGENOM" id="CLU_044068_1_0_11"/>
<feature type="domain" description="Mammalian cell entry C-terminal" evidence="4">
    <location>
        <begin position="130"/>
        <end position="290"/>
    </location>
</feature>
<evidence type="ECO:0000259" key="3">
    <source>
        <dbReference type="Pfam" id="PF02470"/>
    </source>
</evidence>
<keyword evidence="6" id="KW-1185">Reference proteome</keyword>
<feature type="compositionally biased region" description="Pro residues" evidence="1">
    <location>
        <begin position="490"/>
        <end position="508"/>
    </location>
</feature>
<organism evidence="5 6">
    <name type="scientific">Mycolicibacterium rhodesiae (strain NBB3)</name>
    <name type="common">Mycobacterium rhodesiae</name>
    <dbReference type="NCBI Taxonomy" id="710685"/>
    <lineage>
        <taxon>Bacteria</taxon>
        <taxon>Bacillati</taxon>
        <taxon>Actinomycetota</taxon>
        <taxon>Actinomycetes</taxon>
        <taxon>Mycobacteriales</taxon>
        <taxon>Mycobacteriaceae</taxon>
        <taxon>Mycolicibacterium</taxon>
    </lineage>
</organism>
<proteinExistence type="predicted"/>
<dbReference type="InterPro" id="IPR052336">
    <property type="entry name" value="MlaD_Phospholipid_Transporter"/>
</dbReference>
<gene>
    <name evidence="5" type="ordered locus">MycrhN_1583</name>
</gene>
<dbReference type="OrthoDB" id="4516955at2"/>
<dbReference type="EMBL" id="CP003169">
    <property type="protein sequence ID" value="AEV72199.1"/>
    <property type="molecule type" value="Genomic_DNA"/>
</dbReference>
<dbReference type="InterPro" id="IPR003399">
    <property type="entry name" value="Mce/MlaD"/>
</dbReference>
<dbReference type="eggNOG" id="COG1463">
    <property type="taxonomic scope" value="Bacteria"/>
</dbReference>
<keyword evidence="2" id="KW-0472">Membrane</keyword>
<reference evidence="5 6" key="1">
    <citation type="submission" date="2011-12" db="EMBL/GenBank/DDBJ databases">
        <title>Complete sequence of Mycobacterium rhodesiae NBB3.</title>
        <authorList>
            <consortium name="US DOE Joint Genome Institute"/>
            <person name="Lucas S."/>
            <person name="Han J."/>
            <person name="Lapidus A."/>
            <person name="Cheng J.-F."/>
            <person name="Goodwin L."/>
            <person name="Pitluck S."/>
            <person name="Peters L."/>
            <person name="Mikhailova N."/>
            <person name="Gu W."/>
            <person name="Detter J.C."/>
            <person name="Han C."/>
            <person name="Tapia R."/>
            <person name="Land M."/>
            <person name="Hauser L."/>
            <person name="Kyrpides N."/>
            <person name="Ivanova N."/>
            <person name="Pagani I."/>
            <person name="Mattes T."/>
            <person name="Holmes A."/>
            <person name="Rutledge P."/>
            <person name="Paulsen I."/>
            <person name="Coleman N."/>
            <person name="Woyke T."/>
        </authorList>
    </citation>
    <scope>NUCLEOTIDE SEQUENCE [LARGE SCALE GENOMIC DNA]</scope>
    <source>
        <strain evidence="5 6">NBB3</strain>
    </source>
</reference>
<name>G8RJ11_MYCRN</name>
<keyword evidence="2" id="KW-0812">Transmembrane</keyword>
<dbReference type="PANTHER" id="PTHR33371">
    <property type="entry name" value="INTERMEMBRANE PHOSPHOLIPID TRANSPORT SYSTEM BINDING PROTEIN MLAD-RELATED"/>
    <property type="match status" value="1"/>
</dbReference>
<dbReference type="NCBIfam" id="TIGR00996">
    <property type="entry name" value="Mtu_fam_mce"/>
    <property type="match status" value="1"/>
</dbReference>
<dbReference type="KEGG" id="mrh:MycrhN_1583"/>
<dbReference type="GO" id="GO:0005576">
    <property type="term" value="C:extracellular region"/>
    <property type="evidence" value="ECO:0007669"/>
    <property type="project" value="TreeGrafter"/>
</dbReference>
<keyword evidence="2" id="KW-1133">Transmembrane helix</keyword>